<protein>
    <recommendedName>
        <fullName evidence="4">MG2 domain-containing protein</fullName>
    </recommendedName>
</protein>
<keyword evidence="1" id="KW-0732">Signal</keyword>
<name>A0A1G6VQA9_NIADE</name>
<evidence type="ECO:0008006" key="4">
    <source>
        <dbReference type="Google" id="ProtNLM"/>
    </source>
</evidence>
<organism evidence="2 3">
    <name type="scientific">Niabella drilacis (strain DSM 25811 / CCM 8410 / CCUG 62505 / LMG 26954 / E90)</name>
    <dbReference type="NCBI Taxonomy" id="1285928"/>
    <lineage>
        <taxon>Bacteria</taxon>
        <taxon>Pseudomonadati</taxon>
        <taxon>Bacteroidota</taxon>
        <taxon>Chitinophagia</taxon>
        <taxon>Chitinophagales</taxon>
        <taxon>Chitinophagaceae</taxon>
        <taxon>Niabella</taxon>
    </lineage>
</organism>
<dbReference type="EMBL" id="FMZO01000010">
    <property type="protein sequence ID" value="SDD55045.1"/>
    <property type="molecule type" value="Genomic_DNA"/>
</dbReference>
<evidence type="ECO:0000313" key="3">
    <source>
        <dbReference type="Proteomes" id="UP000198757"/>
    </source>
</evidence>
<proteinExistence type="predicted"/>
<gene>
    <name evidence="2" type="ORF">SAMN04487894_11092</name>
</gene>
<feature type="signal peptide" evidence="1">
    <location>
        <begin position="1"/>
        <end position="22"/>
    </location>
</feature>
<reference evidence="3" key="1">
    <citation type="submission" date="2016-10" db="EMBL/GenBank/DDBJ databases">
        <authorList>
            <person name="Varghese N."/>
            <person name="Submissions S."/>
        </authorList>
    </citation>
    <scope>NUCLEOTIDE SEQUENCE [LARGE SCALE GENOMIC DNA]</scope>
    <source>
        <strain evidence="3">DSM 25811 / CCM 8410 / LMG 26954 / E90</strain>
    </source>
</reference>
<dbReference type="STRING" id="1285928.SAMN04487894_11092"/>
<evidence type="ECO:0000313" key="2">
    <source>
        <dbReference type="EMBL" id="SDD55045.1"/>
    </source>
</evidence>
<evidence type="ECO:0000256" key="1">
    <source>
        <dbReference type="SAM" id="SignalP"/>
    </source>
</evidence>
<sequence>MPLLKRSVFLFVLFLWGTTLNAQRAFPAQNSALYVITDKTIYTPGEVIWFSGYFLPQEGLADSLNPNVMAVALIRQDTTGYTINQNYFMRKHFCPGSLTLPAALQPGNYELVAALNLLDSSGRPRFSFRKRISVKTVEQPPFLLTFRIEDSLAATNTIQIAMQALKSEGVLIDPRNAAISYHRPGEKPKTQKLDLTGRARLVIPTDGADTTLPVLYTTTTVNGQSRSFTVWLPVQRSFTNKELLPAKKDIPRDKSATITLPNPLCGDTLEATITTSHPQKLLLASQNLYSATAERSAPVLIPASKKIALPLKDLTRGIHTLLLLNEHGIVLDQKQFFAHYSDRHQLSVQTGRNQFGTREKITLTISLKNLQGKPARALLTVTCVNTNRLEKNDRLLFPAYYYTQLLDEPYKTEAIYTNSRLLSQMLQQPVNTDHRPFSTDGLYRPQMATSIVFARNGKQIKKKLAVYIRSDTTGRFTATDNSGRFYPSAADLTVPEGSPFFVKAGNITKRGKVTFDIPYAVAITNPMQRSMTYLEQPELPLFHKDPANQTSSKQILNDPYEVKMMQMVTVQSKFFSLTADDTRRNNCGDYVCLNNILNCPAHLDDVNNTLPVKGKYYLTRAGGNNIIYQGCTENTPARINTPRSFTGMNENRLQNKEVPHYLSTLYWAPLLQVSGKITLEFYSSDLPGRYKIIAEGLAENGDILREEKEITIDDKQP</sequence>
<dbReference type="AlphaFoldDB" id="A0A1G6VQA9"/>
<feature type="chain" id="PRO_5011466269" description="MG2 domain-containing protein" evidence="1">
    <location>
        <begin position="23"/>
        <end position="717"/>
    </location>
</feature>
<dbReference type="Gene3D" id="2.60.40.1930">
    <property type="match status" value="1"/>
</dbReference>
<keyword evidence="3" id="KW-1185">Reference proteome</keyword>
<dbReference type="Proteomes" id="UP000198757">
    <property type="component" value="Unassembled WGS sequence"/>
</dbReference>
<accession>A0A1G6VQA9</accession>